<accession>A0A8H2VXD4</accession>
<keyword evidence="2" id="KW-1185">Reference proteome</keyword>
<sequence length="89" mass="10228">MRKLVDRYTIHGREPRSLRTCNVEPKYSSRQHVPVRKPSIFQPASSSAFDSYNNISCALQRLQHGMHERLVAETEISKNPHSISQLRPG</sequence>
<dbReference type="AlphaFoldDB" id="A0A8H2VXD4"/>
<dbReference type="EMBL" id="CAJHIA010000017">
    <property type="protein sequence ID" value="CAD6446133.1"/>
    <property type="molecule type" value="Genomic_DNA"/>
</dbReference>
<organism evidence="1 2">
    <name type="scientific">Sclerotinia trifoliorum</name>
    <dbReference type="NCBI Taxonomy" id="28548"/>
    <lineage>
        <taxon>Eukaryota</taxon>
        <taxon>Fungi</taxon>
        <taxon>Dikarya</taxon>
        <taxon>Ascomycota</taxon>
        <taxon>Pezizomycotina</taxon>
        <taxon>Leotiomycetes</taxon>
        <taxon>Helotiales</taxon>
        <taxon>Sclerotiniaceae</taxon>
        <taxon>Sclerotinia</taxon>
    </lineage>
</organism>
<proteinExistence type="predicted"/>
<evidence type="ECO:0000313" key="2">
    <source>
        <dbReference type="Proteomes" id="UP000624404"/>
    </source>
</evidence>
<comment type="caution">
    <text evidence="1">The sequence shown here is derived from an EMBL/GenBank/DDBJ whole genome shotgun (WGS) entry which is preliminary data.</text>
</comment>
<dbReference type="Proteomes" id="UP000624404">
    <property type="component" value="Unassembled WGS sequence"/>
</dbReference>
<evidence type="ECO:0000313" key="1">
    <source>
        <dbReference type="EMBL" id="CAD6446133.1"/>
    </source>
</evidence>
<gene>
    <name evidence="1" type="ORF">SCLTRI_LOCUS5846</name>
</gene>
<name>A0A8H2VXD4_9HELO</name>
<protein>
    <submittedName>
        <fullName evidence="1">Efdc9791-6c24-4d0a-b8a9-6c1e66bd735f</fullName>
    </submittedName>
</protein>
<reference evidence="1" key="1">
    <citation type="submission" date="2020-10" db="EMBL/GenBank/DDBJ databases">
        <authorList>
            <person name="Kusch S."/>
        </authorList>
    </citation>
    <scope>NUCLEOTIDE SEQUENCE</scope>
    <source>
        <strain evidence="1">SwB9</strain>
    </source>
</reference>